<evidence type="ECO:0008006" key="3">
    <source>
        <dbReference type="Google" id="ProtNLM"/>
    </source>
</evidence>
<proteinExistence type="predicted"/>
<dbReference type="AlphaFoldDB" id="A0AAV9IVQ5"/>
<comment type="caution">
    <text evidence="1">The sequence shown here is derived from an EMBL/GenBank/DDBJ whole genome shotgun (WGS) entry which is preliminary data.</text>
</comment>
<reference evidence="1 2" key="1">
    <citation type="submission" date="2022-07" db="EMBL/GenBank/DDBJ databases">
        <title>Genome-wide signatures of adaptation to extreme environments.</title>
        <authorList>
            <person name="Cho C.H."/>
            <person name="Yoon H.S."/>
        </authorList>
    </citation>
    <scope>NUCLEOTIDE SEQUENCE [LARGE SCALE GENOMIC DNA]</scope>
    <source>
        <strain evidence="1 2">DBV 063 E5</strain>
    </source>
</reference>
<protein>
    <recommendedName>
        <fullName evidence="3">Exostosin GT47 domain-containing protein</fullName>
    </recommendedName>
</protein>
<evidence type="ECO:0000313" key="2">
    <source>
        <dbReference type="Proteomes" id="UP001301350"/>
    </source>
</evidence>
<name>A0AAV9IVQ5_CYACA</name>
<dbReference type="EMBL" id="JANCYW010000007">
    <property type="protein sequence ID" value="KAK4536241.1"/>
    <property type="molecule type" value="Genomic_DNA"/>
</dbReference>
<dbReference type="Proteomes" id="UP001301350">
    <property type="component" value="Unassembled WGS sequence"/>
</dbReference>
<keyword evidence="2" id="KW-1185">Reference proteome</keyword>
<evidence type="ECO:0000313" key="1">
    <source>
        <dbReference type="EMBL" id="KAK4536241.1"/>
    </source>
</evidence>
<organism evidence="1 2">
    <name type="scientific">Cyanidium caldarium</name>
    <name type="common">Red alga</name>
    <dbReference type="NCBI Taxonomy" id="2771"/>
    <lineage>
        <taxon>Eukaryota</taxon>
        <taxon>Rhodophyta</taxon>
        <taxon>Bangiophyceae</taxon>
        <taxon>Cyanidiales</taxon>
        <taxon>Cyanidiaceae</taxon>
        <taxon>Cyanidium</taxon>
    </lineage>
</organism>
<sequence length="467" mass="52634">MLLFVSSLLHYTRRHRLRSEAERRERQRHRALRTDLQRLQAELAQRAAGPTAPTAPLRLALVRPFTSAQVELLERRTREWWQLEHAAPCAWCSAGAAADPPADWHAELIFYYSATREQHAATDAAVRRRLLAAAALHASGAAHRHGGGDRAPSCFDAVHFWVHTVDDARADCHPDASCLAFYALLSRLTPSVADRPRTVPRYSHLFWMEPDVVPIRPRWLDRSLYRLVQQAAAPEAAWLVGSVSHDPVGDYRDYHLNGNALYAVGQPAFVHDYVQQRVMRKYARTARVPFVDGCSGTSYGGFDVSLSRYLYDANMTRDEWAYVQRTLHRFRATEVVVNMGNGKRWRPWQLIGDADAAVALVHGKAANAVRDVWDPDDPGWPDAGEAETAPEMQDVQRFLEVLLQAMQTQPPSMSAASDDPLWKHLPACLSDNDLATLVRYGAFPPPALRAWIARQTRQERPLPPPFA</sequence>
<gene>
    <name evidence="1" type="ORF">CDCA_CDCA07G2266</name>
</gene>
<accession>A0AAV9IVQ5</accession>